<evidence type="ECO:0000256" key="2">
    <source>
        <dbReference type="ARBA" id="ARBA00022692"/>
    </source>
</evidence>
<evidence type="ECO:0000256" key="4">
    <source>
        <dbReference type="PROSITE-ProRule" id="PRU00282"/>
    </source>
</evidence>
<dbReference type="AlphaFoldDB" id="A0A7S1TQZ9"/>
<dbReference type="GO" id="GO:0005739">
    <property type="term" value="C:mitochondrion"/>
    <property type="evidence" value="ECO:0007669"/>
    <property type="project" value="TreeGrafter"/>
</dbReference>
<dbReference type="GO" id="GO:0015742">
    <property type="term" value="P:alpha-ketoglutarate transport"/>
    <property type="evidence" value="ECO:0007669"/>
    <property type="project" value="TreeGrafter"/>
</dbReference>
<dbReference type="Pfam" id="PF00153">
    <property type="entry name" value="Mito_carr"/>
    <property type="match status" value="1"/>
</dbReference>
<dbReference type="SUPFAM" id="SSF103506">
    <property type="entry name" value="Mitochondrial carrier"/>
    <property type="match status" value="1"/>
</dbReference>
<dbReference type="PANTHER" id="PTHR46982:SF1">
    <property type="entry name" value="CITRATE_OXOGLUTARATE CARRIER PROTEIN"/>
    <property type="match status" value="1"/>
</dbReference>
<proteinExistence type="inferred from homology"/>
<dbReference type="GO" id="GO:0006843">
    <property type="term" value="P:mitochondrial citrate transmembrane transport"/>
    <property type="evidence" value="ECO:0007669"/>
    <property type="project" value="TreeGrafter"/>
</dbReference>
<dbReference type="InterPro" id="IPR018108">
    <property type="entry name" value="MCP_transmembrane"/>
</dbReference>
<feature type="repeat" description="Solcar" evidence="4">
    <location>
        <begin position="99"/>
        <end position="183"/>
    </location>
</feature>
<dbReference type="PANTHER" id="PTHR46982">
    <property type="entry name" value="CITRATE/OXOGLUTARATE CARRIER PROTEIN"/>
    <property type="match status" value="1"/>
</dbReference>
<dbReference type="PROSITE" id="PS50920">
    <property type="entry name" value="SOLCAR"/>
    <property type="match status" value="1"/>
</dbReference>
<dbReference type="GO" id="GO:0005371">
    <property type="term" value="F:tricarboxylate secondary active transmembrane transporter activity"/>
    <property type="evidence" value="ECO:0007669"/>
    <property type="project" value="TreeGrafter"/>
</dbReference>
<dbReference type="InterPro" id="IPR023395">
    <property type="entry name" value="MCP_dom_sf"/>
</dbReference>
<evidence type="ECO:0000256" key="3">
    <source>
        <dbReference type="ARBA" id="ARBA00023136"/>
    </source>
</evidence>
<name>A0A7S1TQZ9_9STRA</name>
<gene>
    <name evidence="6" type="ORF">PPAR1163_LOCUS2572</name>
</gene>
<reference evidence="6" key="1">
    <citation type="submission" date="2021-01" db="EMBL/GenBank/DDBJ databases">
        <authorList>
            <person name="Corre E."/>
            <person name="Pelletier E."/>
            <person name="Niang G."/>
            <person name="Scheremetjew M."/>
            <person name="Finn R."/>
            <person name="Kale V."/>
            <person name="Holt S."/>
            <person name="Cochrane G."/>
            <person name="Meng A."/>
            <person name="Brown T."/>
            <person name="Cohen L."/>
        </authorList>
    </citation>
    <scope>NUCLEOTIDE SEQUENCE</scope>
    <source>
        <strain evidence="6">CCMP2877</strain>
    </source>
</reference>
<evidence type="ECO:0000256" key="1">
    <source>
        <dbReference type="ARBA" id="ARBA00004141"/>
    </source>
</evidence>
<evidence type="ECO:0000313" key="6">
    <source>
        <dbReference type="EMBL" id="CAD9244224.1"/>
    </source>
</evidence>
<keyword evidence="5" id="KW-0813">Transport</keyword>
<protein>
    <recommendedName>
        <fullName evidence="7">Mitochondrial carrier protein</fullName>
    </recommendedName>
</protein>
<dbReference type="EMBL" id="HBGJ01004311">
    <property type="protein sequence ID" value="CAD9244224.1"/>
    <property type="molecule type" value="Transcribed_RNA"/>
</dbReference>
<dbReference type="GO" id="GO:0016020">
    <property type="term" value="C:membrane"/>
    <property type="evidence" value="ECO:0007669"/>
    <property type="project" value="UniProtKB-SubCell"/>
</dbReference>
<accession>A0A7S1TQZ9</accession>
<comment type="similarity">
    <text evidence="5">Belongs to the mitochondrial carrier (TC 2.A.29) family.</text>
</comment>
<comment type="subcellular location">
    <subcellularLocation>
        <location evidence="1">Membrane</location>
        <topology evidence="1">Multi-pass membrane protein</topology>
    </subcellularLocation>
</comment>
<dbReference type="InterPro" id="IPR053017">
    <property type="entry name" value="Mito_Cit/Oxoglu_Carrier"/>
</dbReference>
<dbReference type="Gene3D" id="1.50.40.10">
    <property type="entry name" value="Mitochondrial carrier domain"/>
    <property type="match status" value="1"/>
</dbReference>
<keyword evidence="2 4" id="KW-0812">Transmembrane</keyword>
<evidence type="ECO:0008006" key="7">
    <source>
        <dbReference type="Google" id="ProtNLM"/>
    </source>
</evidence>
<keyword evidence="3 4" id="KW-0472">Membrane</keyword>
<evidence type="ECO:0000256" key="5">
    <source>
        <dbReference type="RuleBase" id="RU000488"/>
    </source>
</evidence>
<sequence>MPEKKKRAIAYEKLIIGPVTTIGEMTMGGHWLEMLKVQKQAGTYKTYSGAAAHMWKELGFSGFYKGFWPAGFVQGCYKGLPVLFVQGEVKYQLNERGYVGKPAEVAAGVTAGVVQGAMVSPTQRVKVLVATNAKAGAVSLDIIRKVIADEGVGTLFKGTGVMMLRRGVDWGVRFYGKSLITGWMLAGTPEGTKLGIGQQFCAGLFGGAFSALSQPLDVWVANAQKHRAVPITAAECFSELMAESASKGFFSVWFRGIEMRIVHSSYHTAWMAGLGAYIADYYRTNWVKK</sequence>
<organism evidence="6">
    <name type="scientific">Phaeomonas parva</name>
    <dbReference type="NCBI Taxonomy" id="124430"/>
    <lineage>
        <taxon>Eukaryota</taxon>
        <taxon>Sar</taxon>
        <taxon>Stramenopiles</taxon>
        <taxon>Ochrophyta</taxon>
        <taxon>Pinguiophyceae</taxon>
        <taxon>Pinguiochrysidales</taxon>
        <taxon>Pinguiochrysidaceae</taxon>
        <taxon>Phaeomonas</taxon>
    </lineage>
</organism>